<dbReference type="AlphaFoldDB" id="A0A060KPL3"/>
<dbReference type="EMBL" id="KJ626221">
    <property type="protein sequence ID" value="AIC64187.1"/>
    <property type="molecule type" value="Genomic_DNA"/>
</dbReference>
<sequence length="92" mass="10371">MSAFYVELENLSYVTAMLALANAMVDKFPLCQSLGYDIEPEDWPSIGLNAVSCLIIKLNIWIKPCYEGTYAAVPLLVSEFRDRKARVIHTQT</sequence>
<reference evidence="2" key="1">
    <citation type="submission" date="2014-03" db="EMBL/GenBank/DDBJ databases">
        <title>Complete sequence of Vibrio Seventh Pandemic Island VSP-2.</title>
        <authorList>
            <person name="Cherkasov A.V."/>
            <person name="Krasnov Y.M."/>
            <person name="Agafonov D.A."/>
            <person name="Smirnova N.I."/>
        </authorList>
    </citation>
    <scope>NUCLEOTIDE SEQUENCE</scope>
    <source>
        <strain evidence="2">M1293</strain>
        <strain evidence="1">M818</strain>
        <strain evidence="3">R17644</strain>
    </source>
</reference>
<dbReference type="EMBL" id="KJ626222">
    <property type="protein sequence ID" value="AIC64215.1"/>
    <property type="molecule type" value="Genomic_DNA"/>
</dbReference>
<protein>
    <submittedName>
        <fullName evidence="2">Uncharacterized protein</fullName>
    </submittedName>
</protein>
<evidence type="ECO:0000313" key="1">
    <source>
        <dbReference type="EMBL" id="AIC64155.1"/>
    </source>
</evidence>
<proteinExistence type="predicted"/>
<evidence type="ECO:0000313" key="2">
    <source>
        <dbReference type="EMBL" id="AIC64187.1"/>
    </source>
</evidence>
<dbReference type="EMBL" id="KJ626220">
    <property type="protein sequence ID" value="AIC64155.1"/>
    <property type="molecule type" value="Genomic_DNA"/>
</dbReference>
<evidence type="ECO:0000313" key="3">
    <source>
        <dbReference type="EMBL" id="AIC64215.1"/>
    </source>
</evidence>
<name>A0A060KPL3_VIBCL</name>
<dbReference type="PATRIC" id="fig|666.1985.peg.2615"/>
<accession>A0A060KPL3</accession>
<organism evidence="2">
    <name type="scientific">Vibrio cholerae</name>
    <dbReference type="NCBI Taxonomy" id="666"/>
    <lineage>
        <taxon>Bacteria</taxon>
        <taxon>Pseudomonadati</taxon>
        <taxon>Pseudomonadota</taxon>
        <taxon>Gammaproteobacteria</taxon>
        <taxon>Vibrionales</taxon>
        <taxon>Vibrionaceae</taxon>
        <taxon>Vibrio</taxon>
    </lineage>
</organism>
<dbReference type="RefSeq" id="WP_001883330.1">
    <property type="nucleotide sequence ID" value="NZ_AP018677.1"/>
</dbReference>